<dbReference type="AlphaFoldDB" id="A8ZZN5"/>
<dbReference type="Proteomes" id="UP000008561">
    <property type="component" value="Chromosome"/>
</dbReference>
<organism evidence="5 6">
    <name type="scientific">Desulfosudis oleivorans (strain DSM 6200 / JCM 39069 / Hxd3)</name>
    <name type="common">Desulfococcus oleovorans</name>
    <dbReference type="NCBI Taxonomy" id="96561"/>
    <lineage>
        <taxon>Bacteria</taxon>
        <taxon>Pseudomonadati</taxon>
        <taxon>Thermodesulfobacteriota</taxon>
        <taxon>Desulfobacteria</taxon>
        <taxon>Desulfobacterales</taxon>
        <taxon>Desulfosudaceae</taxon>
        <taxon>Desulfosudis</taxon>
    </lineage>
</organism>
<protein>
    <submittedName>
        <fullName evidence="5">TRAP dicarboxylate transporter-DctP subunit</fullName>
    </submittedName>
</protein>
<proteinExistence type="inferred from homology"/>
<feature type="signal peptide" evidence="4">
    <location>
        <begin position="1"/>
        <end position="31"/>
    </location>
</feature>
<dbReference type="HOGENOM" id="CLU_036176_6_1_7"/>
<accession>A8ZZN5</accession>
<dbReference type="PANTHER" id="PTHR33376:SF7">
    <property type="entry name" value="C4-DICARBOXYLATE-BINDING PROTEIN DCTB"/>
    <property type="match status" value="1"/>
</dbReference>
<dbReference type="NCBIfam" id="NF037995">
    <property type="entry name" value="TRAP_S1"/>
    <property type="match status" value="1"/>
</dbReference>
<dbReference type="Pfam" id="PF03480">
    <property type="entry name" value="DctP"/>
    <property type="match status" value="1"/>
</dbReference>
<dbReference type="InterPro" id="IPR038404">
    <property type="entry name" value="TRAP_DctP_sf"/>
</dbReference>
<comment type="similarity">
    <text evidence="1">Belongs to the bacterial solute-binding protein 7 family.</text>
</comment>
<dbReference type="STRING" id="96561.Dole_3104"/>
<dbReference type="GO" id="GO:0055085">
    <property type="term" value="P:transmembrane transport"/>
    <property type="evidence" value="ECO:0007669"/>
    <property type="project" value="InterPro"/>
</dbReference>
<evidence type="ECO:0000256" key="1">
    <source>
        <dbReference type="ARBA" id="ARBA00009023"/>
    </source>
</evidence>
<dbReference type="CDD" id="cd13670">
    <property type="entry name" value="PBP2_TRAP_Tp0957_like"/>
    <property type="match status" value="1"/>
</dbReference>
<dbReference type="KEGG" id="dol:Dole_3104"/>
<evidence type="ECO:0000256" key="4">
    <source>
        <dbReference type="SAM" id="SignalP"/>
    </source>
</evidence>
<name>A8ZZN5_DESOH</name>
<sequence>MFIITHRHIGHRVACVCLAIFLSCAASNVRAANMTRAQMQTILDESIEALLTGQPFGPGLETKQLALRKSFEAGAVTKDQLIGMVETSMMPMLDAYHERISVDSLKTLPARVEPLLSPYMSWEEVKAAGWRIASPHINKSIKDLLTGQPFSPDLVKKQLVVRKMFEAGLITKPECIAMVEAAMLPILNEHRTSRYILKEMPDRVEALLSPYMSWEEVTEAAWRMGSSLIKDGDQMVLSIGTLAPPGTPWMNMPEKVLLPRIAKLSNKKVVIKVYGGGVMGEDTDILRKMDIGQLSGCGCTALGILAASPETAVFLLPGFFRNYDEVDFIMEKFRKRIDRSFEERGYILGALIDTGFFYMFFKNPVAGLADLKKQKLLTWFGEVETTFYKELGIDATPVAVPETIAALSTGLANANLAPAAWMLGMQAYQYADYYFTPPLLYSPGAIVVSVATKEKLRKQFGVSETLAYNVQEMLIYEVSRLEPEWKKEVRDYEARSLKAFQVKCGMKPVPLSVEDQKTIAEAASRVYEKLADKAYPRSLMADMQKALEAYRAGL</sequence>
<feature type="chain" id="PRO_5002731900" evidence="4">
    <location>
        <begin position="32"/>
        <end position="554"/>
    </location>
</feature>
<keyword evidence="3 4" id="KW-0732">Signal</keyword>
<dbReference type="eggNOG" id="COG1638">
    <property type="taxonomic scope" value="Bacteria"/>
</dbReference>
<keyword evidence="2" id="KW-0813">Transport</keyword>
<evidence type="ECO:0000256" key="3">
    <source>
        <dbReference type="ARBA" id="ARBA00022729"/>
    </source>
</evidence>
<dbReference type="EMBL" id="CP000859">
    <property type="protein sequence ID" value="ABW68907.1"/>
    <property type="molecule type" value="Genomic_DNA"/>
</dbReference>
<keyword evidence="6" id="KW-1185">Reference proteome</keyword>
<gene>
    <name evidence="5" type="ordered locus">Dole_3104</name>
</gene>
<evidence type="ECO:0000256" key="2">
    <source>
        <dbReference type="ARBA" id="ARBA00022448"/>
    </source>
</evidence>
<dbReference type="PANTHER" id="PTHR33376">
    <property type="match status" value="1"/>
</dbReference>
<dbReference type="PROSITE" id="PS51257">
    <property type="entry name" value="PROKAR_LIPOPROTEIN"/>
    <property type="match status" value="1"/>
</dbReference>
<dbReference type="Gene3D" id="3.40.190.170">
    <property type="entry name" value="Bacterial extracellular solute-binding protein, family 7"/>
    <property type="match status" value="1"/>
</dbReference>
<evidence type="ECO:0000313" key="5">
    <source>
        <dbReference type="EMBL" id="ABW68907.1"/>
    </source>
</evidence>
<dbReference type="InterPro" id="IPR018389">
    <property type="entry name" value="DctP_fam"/>
</dbReference>
<reference evidence="5 6" key="1">
    <citation type="submission" date="2007-10" db="EMBL/GenBank/DDBJ databases">
        <title>Complete sequence of Desulfococcus oleovorans Hxd3.</title>
        <authorList>
            <consortium name="US DOE Joint Genome Institute"/>
            <person name="Copeland A."/>
            <person name="Lucas S."/>
            <person name="Lapidus A."/>
            <person name="Barry K."/>
            <person name="Glavina del Rio T."/>
            <person name="Dalin E."/>
            <person name="Tice H."/>
            <person name="Pitluck S."/>
            <person name="Kiss H."/>
            <person name="Brettin T."/>
            <person name="Bruce D."/>
            <person name="Detter J.C."/>
            <person name="Han C."/>
            <person name="Schmutz J."/>
            <person name="Larimer F."/>
            <person name="Land M."/>
            <person name="Hauser L."/>
            <person name="Kyrpides N."/>
            <person name="Kim E."/>
            <person name="Wawrik B."/>
            <person name="Richardson P."/>
        </authorList>
    </citation>
    <scope>NUCLEOTIDE SEQUENCE [LARGE SCALE GENOMIC DNA]</scope>
    <source>
        <strain evidence="6">DSM 6200 / JCM 39069 / Hxd3</strain>
    </source>
</reference>
<evidence type="ECO:0000313" key="6">
    <source>
        <dbReference type="Proteomes" id="UP000008561"/>
    </source>
</evidence>